<keyword evidence="1" id="KW-1133">Transmembrane helix</keyword>
<feature type="transmembrane region" description="Helical" evidence="1">
    <location>
        <begin position="217"/>
        <end position="239"/>
    </location>
</feature>
<proteinExistence type="predicted"/>
<gene>
    <name evidence="2" type="ORF">UFOPK3674_00532</name>
</gene>
<feature type="transmembrane region" description="Helical" evidence="1">
    <location>
        <begin position="296"/>
        <end position="313"/>
    </location>
</feature>
<keyword evidence="1" id="KW-0812">Transmembrane</keyword>
<reference evidence="2" key="1">
    <citation type="submission" date="2020-05" db="EMBL/GenBank/DDBJ databases">
        <authorList>
            <person name="Chiriac C."/>
            <person name="Salcher M."/>
            <person name="Ghai R."/>
            <person name="Kavagutti S V."/>
        </authorList>
    </citation>
    <scope>NUCLEOTIDE SEQUENCE</scope>
</reference>
<feature type="transmembrane region" description="Helical" evidence="1">
    <location>
        <begin position="110"/>
        <end position="127"/>
    </location>
</feature>
<feature type="transmembrane region" description="Helical" evidence="1">
    <location>
        <begin position="48"/>
        <end position="66"/>
    </location>
</feature>
<name>A0A6J7HMR7_9ZZZZ</name>
<dbReference type="EMBL" id="CAFBMX010000002">
    <property type="protein sequence ID" value="CAB4920712.1"/>
    <property type="molecule type" value="Genomic_DNA"/>
</dbReference>
<sequence length="360" mass="39377">MSAPRRIRSADVGRRQDVFLIAAATTIVVIRLQLWLTDYPSLSGGKLHIAHLLYGGVLMVLSIWLLTSYVGRARYMPATILGGMGFGFFIDEVGKFVTQDNDYFFKPTATIIYCVFIALYLISRWAVRRPLTREERLANAALLAAERYGRGMTPRSRQAAIALLAPLDGDADAQAMLETLEDTAPTAQDRHGRLEGLVLWMQRTYARLAGDTRFRRLVIALVAIGVVVNLVGLVVLLFGTSGPSSHLAPHHGVDGLSHLTVANIATLVSSAISTLFAALGVYELVRGRRLIAFQRIRQALLVSIFVTYPFIFAESSFSATTGLLVTLAAFGTVSAMLREEERLELEPAAGQQAMRPSAAR</sequence>
<feature type="transmembrane region" description="Helical" evidence="1">
    <location>
        <begin position="73"/>
        <end position="90"/>
    </location>
</feature>
<organism evidence="2">
    <name type="scientific">freshwater metagenome</name>
    <dbReference type="NCBI Taxonomy" id="449393"/>
    <lineage>
        <taxon>unclassified sequences</taxon>
        <taxon>metagenomes</taxon>
        <taxon>ecological metagenomes</taxon>
    </lineage>
</organism>
<accession>A0A6J7HMR7</accession>
<evidence type="ECO:0000313" key="2">
    <source>
        <dbReference type="EMBL" id="CAB4920712.1"/>
    </source>
</evidence>
<feature type="transmembrane region" description="Helical" evidence="1">
    <location>
        <begin position="259"/>
        <end position="284"/>
    </location>
</feature>
<keyword evidence="1" id="KW-0472">Membrane</keyword>
<dbReference type="AlphaFoldDB" id="A0A6J7HMR7"/>
<feature type="transmembrane region" description="Helical" evidence="1">
    <location>
        <begin position="18"/>
        <end position="36"/>
    </location>
</feature>
<evidence type="ECO:0000256" key="1">
    <source>
        <dbReference type="SAM" id="Phobius"/>
    </source>
</evidence>
<protein>
    <submittedName>
        <fullName evidence="2">Unannotated protein</fullName>
    </submittedName>
</protein>